<sequence length="94" mass="10538">MEARMERIKGKYNWLNDKHPTAVHDRNGHVTFATGLLMDYAPHAEIFIAKIAENKPSNPRTIANAINHAVSIWKVDMISISFGFSLAFGLASRD</sequence>
<evidence type="ECO:0000313" key="1">
    <source>
        <dbReference type="EMBL" id="KAK4221907.1"/>
    </source>
</evidence>
<organism evidence="1 2">
    <name type="scientific">Podospora fimiseda</name>
    <dbReference type="NCBI Taxonomy" id="252190"/>
    <lineage>
        <taxon>Eukaryota</taxon>
        <taxon>Fungi</taxon>
        <taxon>Dikarya</taxon>
        <taxon>Ascomycota</taxon>
        <taxon>Pezizomycotina</taxon>
        <taxon>Sordariomycetes</taxon>
        <taxon>Sordariomycetidae</taxon>
        <taxon>Sordariales</taxon>
        <taxon>Podosporaceae</taxon>
        <taxon>Podospora</taxon>
    </lineage>
</organism>
<dbReference type="AlphaFoldDB" id="A0AAN6YSQ9"/>
<dbReference type="SUPFAM" id="SSF52743">
    <property type="entry name" value="Subtilisin-like"/>
    <property type="match status" value="1"/>
</dbReference>
<protein>
    <submittedName>
        <fullName evidence="1">Uncharacterized protein</fullName>
    </submittedName>
</protein>
<dbReference type="GO" id="GO:0004252">
    <property type="term" value="F:serine-type endopeptidase activity"/>
    <property type="evidence" value="ECO:0007669"/>
    <property type="project" value="InterPro"/>
</dbReference>
<dbReference type="Gene3D" id="3.40.50.200">
    <property type="entry name" value="Peptidase S8/S53 domain"/>
    <property type="match status" value="1"/>
</dbReference>
<reference evidence="1" key="2">
    <citation type="submission" date="2023-05" db="EMBL/GenBank/DDBJ databases">
        <authorList>
            <consortium name="Lawrence Berkeley National Laboratory"/>
            <person name="Steindorff A."/>
            <person name="Hensen N."/>
            <person name="Bonometti L."/>
            <person name="Westerberg I."/>
            <person name="Brannstrom I.O."/>
            <person name="Guillou S."/>
            <person name="Cros-Aarteil S."/>
            <person name="Calhoun S."/>
            <person name="Haridas S."/>
            <person name="Kuo A."/>
            <person name="Mondo S."/>
            <person name="Pangilinan J."/>
            <person name="Riley R."/>
            <person name="Labutti K."/>
            <person name="Andreopoulos B."/>
            <person name="Lipzen A."/>
            <person name="Chen C."/>
            <person name="Yanf M."/>
            <person name="Daum C."/>
            <person name="Ng V."/>
            <person name="Clum A."/>
            <person name="Ohm R."/>
            <person name="Martin F."/>
            <person name="Silar P."/>
            <person name="Natvig D."/>
            <person name="Lalanne C."/>
            <person name="Gautier V."/>
            <person name="Ament-Velasquez S.L."/>
            <person name="Kruys A."/>
            <person name="Hutchinson M.I."/>
            <person name="Powell A.J."/>
            <person name="Barry K."/>
            <person name="Miller A.N."/>
            <person name="Grigoriev I.V."/>
            <person name="Debuchy R."/>
            <person name="Gladieux P."/>
            <person name="Thoren M.H."/>
            <person name="Johannesson H."/>
        </authorList>
    </citation>
    <scope>NUCLEOTIDE SEQUENCE</scope>
    <source>
        <strain evidence="1">CBS 990.96</strain>
    </source>
</reference>
<dbReference type="InterPro" id="IPR036852">
    <property type="entry name" value="Peptidase_S8/S53_dom_sf"/>
</dbReference>
<evidence type="ECO:0000313" key="2">
    <source>
        <dbReference type="Proteomes" id="UP001301958"/>
    </source>
</evidence>
<dbReference type="GO" id="GO:0006508">
    <property type="term" value="P:proteolysis"/>
    <property type="evidence" value="ECO:0007669"/>
    <property type="project" value="InterPro"/>
</dbReference>
<dbReference type="EMBL" id="MU865506">
    <property type="protein sequence ID" value="KAK4221907.1"/>
    <property type="molecule type" value="Genomic_DNA"/>
</dbReference>
<proteinExistence type="predicted"/>
<reference evidence="1" key="1">
    <citation type="journal article" date="2023" name="Mol. Phylogenet. Evol.">
        <title>Genome-scale phylogeny and comparative genomics of the fungal order Sordariales.</title>
        <authorList>
            <person name="Hensen N."/>
            <person name="Bonometti L."/>
            <person name="Westerberg I."/>
            <person name="Brannstrom I.O."/>
            <person name="Guillou S."/>
            <person name="Cros-Aarteil S."/>
            <person name="Calhoun S."/>
            <person name="Haridas S."/>
            <person name="Kuo A."/>
            <person name="Mondo S."/>
            <person name="Pangilinan J."/>
            <person name="Riley R."/>
            <person name="LaButti K."/>
            <person name="Andreopoulos B."/>
            <person name="Lipzen A."/>
            <person name="Chen C."/>
            <person name="Yan M."/>
            <person name="Daum C."/>
            <person name="Ng V."/>
            <person name="Clum A."/>
            <person name="Steindorff A."/>
            <person name="Ohm R.A."/>
            <person name="Martin F."/>
            <person name="Silar P."/>
            <person name="Natvig D.O."/>
            <person name="Lalanne C."/>
            <person name="Gautier V."/>
            <person name="Ament-Velasquez S.L."/>
            <person name="Kruys A."/>
            <person name="Hutchinson M.I."/>
            <person name="Powell A.J."/>
            <person name="Barry K."/>
            <person name="Miller A.N."/>
            <person name="Grigoriev I.V."/>
            <person name="Debuchy R."/>
            <person name="Gladieux P."/>
            <person name="Hiltunen Thoren M."/>
            <person name="Johannesson H."/>
        </authorList>
    </citation>
    <scope>NUCLEOTIDE SEQUENCE</scope>
    <source>
        <strain evidence="1">CBS 990.96</strain>
    </source>
</reference>
<gene>
    <name evidence="1" type="ORF">QBC38DRAFT_491139</name>
</gene>
<dbReference type="Proteomes" id="UP001301958">
    <property type="component" value="Unassembled WGS sequence"/>
</dbReference>
<accession>A0AAN6YSQ9</accession>
<name>A0AAN6YSQ9_9PEZI</name>
<keyword evidence="2" id="KW-1185">Reference proteome</keyword>
<comment type="caution">
    <text evidence="1">The sequence shown here is derived from an EMBL/GenBank/DDBJ whole genome shotgun (WGS) entry which is preliminary data.</text>
</comment>